<dbReference type="Proteomes" id="UP000248616">
    <property type="component" value="Unassembled WGS sequence"/>
</dbReference>
<dbReference type="AlphaFoldDB" id="A0A2W7BX71"/>
<proteinExistence type="predicted"/>
<name>A0A2W7BX71_9HYPH</name>
<accession>A0A2W7BX71</accession>
<keyword evidence="2" id="KW-1185">Reference proteome</keyword>
<evidence type="ECO:0000313" key="2">
    <source>
        <dbReference type="Proteomes" id="UP000248616"/>
    </source>
</evidence>
<reference evidence="2" key="1">
    <citation type="submission" date="2017-03" db="EMBL/GenBank/DDBJ databases">
        <authorList>
            <person name="Safronova V.I."/>
            <person name="Sazanova A.L."/>
            <person name="Chirak E.R."/>
        </authorList>
    </citation>
    <scope>NUCLEOTIDE SEQUENCE [LARGE SCALE GENOMIC DNA]</scope>
    <source>
        <strain evidence="2">Ach-343</strain>
    </source>
</reference>
<sequence length="119" mass="13460">MELLGIGEAMAHSYDARDLSFSGAFEGRFGHDVRFSMTFKLRYGGPIRLFFQFPYYSDGDPRSLDLFTLSGWLRCGELRLPEAPELEWVAGKSKTNFEAVDGVLAITRAILSYLRPTIQ</sequence>
<gene>
    <name evidence="1" type="ORF">B5V02_29640</name>
</gene>
<protein>
    <submittedName>
        <fullName evidence="1">Uncharacterized protein</fullName>
    </submittedName>
</protein>
<comment type="caution">
    <text evidence="1">The sequence shown here is derived from an EMBL/GenBank/DDBJ whole genome shotgun (WGS) entry which is preliminary data.</text>
</comment>
<organism evidence="1 2">
    <name type="scientific">Mesorhizobium kowhaii</name>
    <dbReference type="NCBI Taxonomy" id="1300272"/>
    <lineage>
        <taxon>Bacteria</taxon>
        <taxon>Pseudomonadati</taxon>
        <taxon>Pseudomonadota</taxon>
        <taxon>Alphaproteobacteria</taxon>
        <taxon>Hyphomicrobiales</taxon>
        <taxon>Phyllobacteriaceae</taxon>
        <taxon>Mesorhizobium</taxon>
    </lineage>
</organism>
<evidence type="ECO:0000313" key="1">
    <source>
        <dbReference type="EMBL" id="PZV35217.1"/>
    </source>
</evidence>
<dbReference type="EMBL" id="MZXV01000062">
    <property type="protein sequence ID" value="PZV35217.1"/>
    <property type="molecule type" value="Genomic_DNA"/>
</dbReference>